<keyword evidence="1" id="KW-0812">Transmembrane</keyword>
<dbReference type="PATRIC" id="fig|50340.43.peg.5713"/>
<evidence type="ECO:0000256" key="1">
    <source>
        <dbReference type="SAM" id="Phobius"/>
    </source>
</evidence>
<dbReference type="RefSeq" id="WP_241494328.1">
    <property type="nucleotide sequence ID" value="NZ_JAQMZR010000020.1"/>
</dbReference>
<dbReference type="STRING" id="50340.PF66_02343"/>
<name>A0A0M9GI38_9PSED</name>
<accession>A0A0M9GI38</accession>
<proteinExistence type="predicted"/>
<organism evidence="2 3">
    <name type="scientific">Pseudomonas asplenii</name>
    <dbReference type="NCBI Taxonomy" id="53407"/>
    <lineage>
        <taxon>Bacteria</taxon>
        <taxon>Pseudomonadati</taxon>
        <taxon>Pseudomonadota</taxon>
        <taxon>Gammaproteobacteria</taxon>
        <taxon>Pseudomonadales</taxon>
        <taxon>Pseudomonadaceae</taxon>
        <taxon>Pseudomonas</taxon>
    </lineage>
</organism>
<sequence length="172" mass="19331">MNQPESADEQSRDYPVREDMAYQLKVWRFERWGWYGLVVIVLMALLGFFSRGPLSSRELHSQDGRVTLRYEIVHRNGSTNPMKITVASGRAQSQVELALDGDLFEGFSIETLQPDPIRTVSSARGLRFWLQTDAQGQATLYLMLRGDGLGGYSSRVSIAGSSPVELTQYILP</sequence>
<dbReference type="EMBL" id="JSYZ01000007">
    <property type="protein sequence ID" value="KPA91460.1"/>
    <property type="molecule type" value="Genomic_DNA"/>
</dbReference>
<keyword evidence="1" id="KW-1133">Transmembrane helix</keyword>
<feature type="transmembrane region" description="Helical" evidence="1">
    <location>
        <begin position="32"/>
        <end position="49"/>
    </location>
</feature>
<reference evidence="2 3" key="1">
    <citation type="journal article" date="2015" name="PLoS ONE">
        <title>Rice-Infecting Pseudomonas Genomes Are Highly Accessorized and Harbor Multiple Putative Virulence Mechanisms to Cause Sheath Brown Rot.</title>
        <authorList>
            <person name="Quibod I.L."/>
            <person name="Grande G."/>
            <person name="Oreiro E.G."/>
            <person name="Borja F.N."/>
            <person name="Dossa G.S."/>
            <person name="Mauleon R."/>
            <person name="Cruz C.V."/>
            <person name="Oliva R."/>
        </authorList>
    </citation>
    <scope>NUCLEOTIDE SEQUENCE [LARGE SCALE GENOMIC DNA]</scope>
    <source>
        <strain evidence="2 3">IRRI 6609</strain>
    </source>
</reference>
<comment type="caution">
    <text evidence="2">The sequence shown here is derived from an EMBL/GenBank/DDBJ whole genome shotgun (WGS) entry which is preliminary data.</text>
</comment>
<evidence type="ECO:0000313" key="2">
    <source>
        <dbReference type="EMBL" id="KPA91460.1"/>
    </source>
</evidence>
<keyword evidence="3" id="KW-1185">Reference proteome</keyword>
<protein>
    <submittedName>
        <fullName evidence="2">Uncharacterized protein</fullName>
    </submittedName>
</protein>
<evidence type="ECO:0000313" key="3">
    <source>
        <dbReference type="Proteomes" id="UP000037931"/>
    </source>
</evidence>
<gene>
    <name evidence="2" type="ORF">PF66_02343</name>
</gene>
<keyword evidence="1" id="KW-0472">Membrane</keyword>
<dbReference type="Proteomes" id="UP000037931">
    <property type="component" value="Unassembled WGS sequence"/>
</dbReference>
<dbReference type="AlphaFoldDB" id="A0A0M9GI38"/>